<gene>
    <name evidence="1" type="ORF">FGIG_04232</name>
</gene>
<proteinExistence type="predicted"/>
<evidence type="ECO:0000313" key="2">
    <source>
        <dbReference type="Proteomes" id="UP000316759"/>
    </source>
</evidence>
<dbReference type="Proteomes" id="UP000316759">
    <property type="component" value="Unassembled WGS sequence"/>
</dbReference>
<sequence>MEVAARIVIVNYYQGGRVQTELLIHHLRRTFHVIGLANVSWLISDDRDHDQAAADELAEKAFHRLQEVEAMISGGYLCDVFIRPLVETHLMSTSTITEDPETTLLGPLLSIEPMYVRASSTVDTSEGDTST</sequence>
<name>A0A504X9V8_FASGI</name>
<keyword evidence="2" id="KW-1185">Reference proteome</keyword>
<organism evidence="1 2">
    <name type="scientific">Fasciola gigantica</name>
    <name type="common">Giant liver fluke</name>
    <dbReference type="NCBI Taxonomy" id="46835"/>
    <lineage>
        <taxon>Eukaryota</taxon>
        <taxon>Metazoa</taxon>
        <taxon>Spiralia</taxon>
        <taxon>Lophotrochozoa</taxon>
        <taxon>Platyhelminthes</taxon>
        <taxon>Trematoda</taxon>
        <taxon>Digenea</taxon>
        <taxon>Plagiorchiida</taxon>
        <taxon>Echinostomata</taxon>
        <taxon>Echinostomatoidea</taxon>
        <taxon>Fasciolidae</taxon>
        <taxon>Fasciola</taxon>
    </lineage>
</organism>
<dbReference type="EMBL" id="SUNJ01015695">
    <property type="protein sequence ID" value="TPP43959.1"/>
    <property type="molecule type" value="Genomic_DNA"/>
</dbReference>
<evidence type="ECO:0000313" key="1">
    <source>
        <dbReference type="EMBL" id="TPP43959.1"/>
    </source>
</evidence>
<dbReference type="AlphaFoldDB" id="A0A504X9V8"/>
<accession>A0A504X9V8</accession>
<comment type="caution">
    <text evidence="1">The sequence shown here is derived from an EMBL/GenBank/DDBJ whole genome shotgun (WGS) entry which is preliminary data.</text>
</comment>
<dbReference type="OrthoDB" id="6272197at2759"/>
<protein>
    <submittedName>
        <fullName evidence="1">Uncharacterized protein</fullName>
    </submittedName>
</protein>
<reference evidence="1 2" key="1">
    <citation type="submission" date="2019-04" db="EMBL/GenBank/DDBJ databases">
        <title>Annotation for the trematode Fasciola gigantica.</title>
        <authorList>
            <person name="Choi Y.-J."/>
        </authorList>
    </citation>
    <scope>NUCLEOTIDE SEQUENCE [LARGE SCALE GENOMIC DNA]</scope>
    <source>
        <strain evidence="1">Uganda_cow_1</strain>
    </source>
</reference>